<dbReference type="EMBL" id="JACAZH010000008">
    <property type="protein sequence ID" value="KAF7361086.1"/>
    <property type="molecule type" value="Genomic_DNA"/>
</dbReference>
<gene>
    <name evidence="1" type="ORF">MSAN_01139700</name>
</gene>
<keyword evidence="2" id="KW-1185">Reference proteome</keyword>
<dbReference type="Proteomes" id="UP000623467">
    <property type="component" value="Unassembled WGS sequence"/>
</dbReference>
<sequence>MNSNDLLSRQQAAIASSETYAAAKNISRDTRLGRNALLAGFVIPYAECCRWVATMIPNGICPHDSHTFNPLITAYINDRFADLTDDYNAFPFRAVANPSGPHNVMYVLVTVSESGIMS</sequence>
<name>A0A8H6YMR5_9AGAR</name>
<evidence type="ECO:0000313" key="1">
    <source>
        <dbReference type="EMBL" id="KAF7361086.1"/>
    </source>
</evidence>
<organism evidence="1 2">
    <name type="scientific">Mycena sanguinolenta</name>
    <dbReference type="NCBI Taxonomy" id="230812"/>
    <lineage>
        <taxon>Eukaryota</taxon>
        <taxon>Fungi</taxon>
        <taxon>Dikarya</taxon>
        <taxon>Basidiomycota</taxon>
        <taxon>Agaricomycotina</taxon>
        <taxon>Agaricomycetes</taxon>
        <taxon>Agaricomycetidae</taxon>
        <taxon>Agaricales</taxon>
        <taxon>Marasmiineae</taxon>
        <taxon>Mycenaceae</taxon>
        <taxon>Mycena</taxon>
    </lineage>
</organism>
<protein>
    <submittedName>
        <fullName evidence="1">Uncharacterized protein</fullName>
    </submittedName>
</protein>
<evidence type="ECO:0000313" key="2">
    <source>
        <dbReference type="Proteomes" id="UP000623467"/>
    </source>
</evidence>
<accession>A0A8H6YMR5</accession>
<proteinExistence type="predicted"/>
<reference evidence="1" key="1">
    <citation type="submission" date="2020-05" db="EMBL/GenBank/DDBJ databases">
        <title>Mycena genomes resolve the evolution of fungal bioluminescence.</title>
        <authorList>
            <person name="Tsai I.J."/>
        </authorList>
    </citation>
    <scope>NUCLEOTIDE SEQUENCE</scope>
    <source>
        <strain evidence="1">160909Yilan</strain>
    </source>
</reference>
<comment type="caution">
    <text evidence="1">The sequence shown here is derived from an EMBL/GenBank/DDBJ whole genome shotgun (WGS) entry which is preliminary data.</text>
</comment>
<dbReference type="AlphaFoldDB" id="A0A8H6YMR5"/>